<dbReference type="InParanoid" id="V4SXG3"/>
<reference evidence="1 2" key="1">
    <citation type="submission" date="2013-10" db="EMBL/GenBank/DDBJ databases">
        <authorList>
            <consortium name="International Citrus Genome Consortium"/>
            <person name="Jenkins J."/>
            <person name="Schmutz J."/>
            <person name="Prochnik S."/>
            <person name="Rokhsar D."/>
            <person name="Gmitter F."/>
            <person name="Ollitrault P."/>
            <person name="Machado M."/>
            <person name="Talon M."/>
            <person name="Wincker P."/>
            <person name="Jaillon O."/>
            <person name="Morgante M."/>
        </authorList>
    </citation>
    <scope>NUCLEOTIDE SEQUENCE</scope>
    <source>
        <strain evidence="2">cv. Clemenules</strain>
    </source>
</reference>
<keyword evidence="2" id="KW-1185">Reference proteome</keyword>
<dbReference type="EMBL" id="KI536861">
    <property type="protein sequence ID" value="ESR41861.1"/>
    <property type="molecule type" value="Genomic_DNA"/>
</dbReference>
<dbReference type="AlphaFoldDB" id="V4SXG3"/>
<protein>
    <submittedName>
        <fullName evidence="1">Uncharacterized protein</fullName>
    </submittedName>
</protein>
<accession>V4SXG3</accession>
<evidence type="ECO:0000313" key="2">
    <source>
        <dbReference type="Proteomes" id="UP000030687"/>
    </source>
</evidence>
<organism evidence="1 2">
    <name type="scientific">Citrus clementina</name>
    <name type="common">Clementine</name>
    <name type="synonym">Citrus deliciosa x Citrus sinensis</name>
    <dbReference type="NCBI Taxonomy" id="85681"/>
    <lineage>
        <taxon>Eukaryota</taxon>
        <taxon>Viridiplantae</taxon>
        <taxon>Streptophyta</taxon>
        <taxon>Embryophyta</taxon>
        <taxon>Tracheophyta</taxon>
        <taxon>Spermatophyta</taxon>
        <taxon>Magnoliopsida</taxon>
        <taxon>eudicotyledons</taxon>
        <taxon>Gunneridae</taxon>
        <taxon>Pentapetalae</taxon>
        <taxon>rosids</taxon>
        <taxon>malvids</taxon>
        <taxon>Sapindales</taxon>
        <taxon>Rutaceae</taxon>
        <taxon>Aurantioideae</taxon>
        <taxon>Citrus</taxon>
    </lineage>
</organism>
<evidence type="ECO:0000313" key="1">
    <source>
        <dbReference type="EMBL" id="ESR41861.1"/>
    </source>
</evidence>
<gene>
    <name evidence="1" type="ORF">CICLE_v10013352mg</name>
</gene>
<dbReference type="KEGG" id="cic:CICLE_v10013352mg"/>
<name>V4SXG3_CITCL</name>
<dbReference type="Proteomes" id="UP000030687">
    <property type="component" value="Unassembled WGS sequence"/>
</dbReference>
<proteinExistence type="predicted"/>
<sequence>MPASVGGTAGVDTAPVNRRERLASPLYRVSLNLFSRAGSFGKMQKSCLHPLFCLFSNAPSLTPSKLVHRYCSM</sequence>
<dbReference type="Gramene" id="ESR41861">
    <property type="protein sequence ID" value="ESR41861"/>
    <property type="gene ID" value="CICLE_v10013352mg"/>
</dbReference>